<evidence type="ECO:0000256" key="1">
    <source>
        <dbReference type="SAM" id="MobiDB-lite"/>
    </source>
</evidence>
<dbReference type="AlphaFoldDB" id="A0A9P7FTT3"/>
<name>A0A9P7FTT3_9AGAR</name>
<dbReference type="OrthoDB" id="16851at2759"/>
<reference evidence="2" key="2">
    <citation type="submission" date="2021-10" db="EMBL/GenBank/DDBJ databases">
        <title>Phylogenomics reveals ancestral predisposition of the termite-cultivated fungus Termitomyces towards a domesticated lifestyle.</title>
        <authorList>
            <person name="Auxier B."/>
            <person name="Grum-Grzhimaylo A."/>
            <person name="Cardenas M.E."/>
            <person name="Lodge J.D."/>
            <person name="Laessoe T."/>
            <person name="Pedersen O."/>
            <person name="Smith M.E."/>
            <person name="Kuyper T.W."/>
            <person name="Franco-Molano E.A."/>
            <person name="Baroni T.J."/>
            <person name="Aanen D.K."/>
        </authorList>
    </citation>
    <scope>NUCLEOTIDE SEQUENCE</scope>
    <source>
        <strain evidence="2">D49</strain>
    </source>
</reference>
<dbReference type="EMBL" id="JABCKI010005973">
    <property type="protein sequence ID" value="KAG5636123.1"/>
    <property type="molecule type" value="Genomic_DNA"/>
</dbReference>
<organism evidence="2 3">
    <name type="scientific">Sphagnurus paluster</name>
    <dbReference type="NCBI Taxonomy" id="117069"/>
    <lineage>
        <taxon>Eukaryota</taxon>
        <taxon>Fungi</taxon>
        <taxon>Dikarya</taxon>
        <taxon>Basidiomycota</taxon>
        <taxon>Agaricomycotina</taxon>
        <taxon>Agaricomycetes</taxon>
        <taxon>Agaricomycetidae</taxon>
        <taxon>Agaricales</taxon>
        <taxon>Tricholomatineae</taxon>
        <taxon>Lyophyllaceae</taxon>
        <taxon>Sphagnurus</taxon>
    </lineage>
</organism>
<evidence type="ECO:0000313" key="2">
    <source>
        <dbReference type="EMBL" id="KAG5636123.1"/>
    </source>
</evidence>
<evidence type="ECO:0000313" key="3">
    <source>
        <dbReference type="Proteomes" id="UP000717328"/>
    </source>
</evidence>
<sequence>MDLTLGGPASATNSHYFNQTSNNDTTPASEVPLLRGGALLRGLRRISDNKVISGPSLLVDEILRLSHAVSISELVAQKWANNTSAFQARPLSLFLRPRSALASPPPTVYASPRIGLDLSHPGTTTSPDHPRVVFLPRLYRYFTHPELLTANGRTQTFLGVLRTCRSTTCKGQDLGDVRLRKEVMRITGLNEATVSRYIENYKGGVDSGRLKAFVGVQGKGASSSPPTYLRMMGALERLRLEAQ</sequence>
<accession>A0A9P7FTT3</accession>
<reference evidence="2" key="1">
    <citation type="submission" date="2021-02" db="EMBL/GenBank/DDBJ databases">
        <authorList>
            <person name="Nieuwenhuis M."/>
            <person name="Van De Peppel L.J.J."/>
        </authorList>
    </citation>
    <scope>NUCLEOTIDE SEQUENCE</scope>
    <source>
        <strain evidence="2">D49</strain>
    </source>
</reference>
<gene>
    <name evidence="2" type="ORF">H0H81_009055</name>
</gene>
<keyword evidence="3" id="KW-1185">Reference proteome</keyword>
<feature type="compositionally biased region" description="Polar residues" evidence="1">
    <location>
        <begin position="10"/>
        <end position="28"/>
    </location>
</feature>
<protein>
    <submittedName>
        <fullName evidence="2">Uncharacterized protein</fullName>
    </submittedName>
</protein>
<feature type="region of interest" description="Disordered" evidence="1">
    <location>
        <begin position="1"/>
        <end position="30"/>
    </location>
</feature>
<dbReference type="Proteomes" id="UP000717328">
    <property type="component" value="Unassembled WGS sequence"/>
</dbReference>
<proteinExistence type="predicted"/>
<comment type="caution">
    <text evidence="2">The sequence shown here is derived from an EMBL/GenBank/DDBJ whole genome shotgun (WGS) entry which is preliminary data.</text>
</comment>